<organism evidence="2">
    <name type="scientific">Palmetto orthomyxo-like virus</name>
    <dbReference type="NCBI Taxonomy" id="2894005"/>
    <lineage>
        <taxon>Viruses</taxon>
        <taxon>Riboviria</taxon>
        <taxon>Orthornavirae</taxon>
        <taxon>Negarnaviricota</taxon>
        <taxon>Polyploviricotina</taxon>
        <taxon>Insthoviricetes</taxon>
        <taxon>Articulavirales</taxon>
        <taxon>Orthomyxoviridae</taxon>
    </lineage>
</organism>
<dbReference type="EMBL" id="OL343762">
    <property type="protein sequence ID" value="UGO48658.1"/>
    <property type="molecule type" value="Viral_cRNA"/>
</dbReference>
<sequence>MAEPNDVETLCNSGVLYSPEFIKTFGSSGPHWGSDTWLQREASLRHDMVCLLLCNLEVDESLRPLDLEEDLNPPPLKRRRYDESEASTSSSSASDRGVSSRELPRDPDVVAEVKGDEDVYRYLLLEGRSNVAQLQHKICTALGIEPMRRQYDIYDKAERKFIEVKVTLNYRASRDEFDYYMDPDQYIALVHLHPVSADCRTKGKRDPMPGLGKAKQFLLERASKMGAQFNHMESDLVTSKDLVKSIFVCERFNKNVADWTKLFWDHKDNAAVGYEKIMNAEKVDWVLEKDLKGFIEDTSKRDAEFMKFPGKVLPDPLVHHVMTQLDKDSEMVSLLFEDLQFAATEEKSHVLNWIVNKWQSSEGNTFCLSTIKDRTGMPIELQRDLGIGCKGTVRDDGNVNLKQKEFKPIQPARYSAWMSNLLKELSEPNKLGMNFFLELQQQEMQDDHPMNVIIEPIANKYFNLFGHSTIGSYCSKLKSVYSRFSGAYSGKFTSSKDRPDAVVFPIYSVGEKDGETWRALSGFIIRGPQHARSATDKIPIITVEMLNGDDGVRYRKFIKNAHVVRDTRGRAWCYRVNSVMKGALSYVTFVINSSYLPANMLGELTLNNPHNRTDYNAGLAMETYLLEHGEWLMERCAESVMMAAIGGSQEEGAMAIIRKIFMMKLEWSRGQKVIGCDVKGLADALNECLINSPFALYMGKQLRDSLVG</sequence>
<dbReference type="Pfam" id="PF00603">
    <property type="entry name" value="Flu_PA"/>
    <property type="match status" value="1"/>
</dbReference>
<evidence type="ECO:0000313" key="2">
    <source>
        <dbReference type="EMBL" id="UGO48658.1"/>
    </source>
</evidence>
<name>A0A8K1TT09_9ORTO</name>
<dbReference type="Gene3D" id="3.40.91.90">
    <property type="entry name" value="Influenza RNA-dependent RNA polymerase subunit PA, endonuclease domain"/>
    <property type="match status" value="1"/>
</dbReference>
<dbReference type="InterPro" id="IPR001009">
    <property type="entry name" value="PA/PA-X"/>
</dbReference>
<feature type="compositionally biased region" description="Basic and acidic residues" evidence="1">
    <location>
        <begin position="98"/>
        <end position="110"/>
    </location>
</feature>
<reference evidence="2" key="1">
    <citation type="submission" date="2021-09" db="EMBL/GenBank/DDBJ databases">
        <title>Intrinsic variation in the vertically transmitted insect-specific core virome of Aedes aegypti.</title>
        <authorList>
            <person name="Coatsworth H."/>
            <person name="Mathias D.K."/>
            <person name="Bozic J."/>
            <person name="Carrillo J."/>
            <person name="Buckner E.A."/>
            <person name="Rivers A.R."/>
            <person name="Dinglasan R.R."/>
        </authorList>
    </citation>
    <scope>NUCLEOTIDE SEQUENCE</scope>
    <source>
        <strain evidence="2">HC2</strain>
    </source>
</reference>
<dbReference type="GO" id="GO:0003723">
    <property type="term" value="F:RNA binding"/>
    <property type="evidence" value="ECO:0007669"/>
    <property type="project" value="InterPro"/>
</dbReference>
<accession>A0A8K1TT09</accession>
<dbReference type="GO" id="GO:0039694">
    <property type="term" value="P:viral RNA genome replication"/>
    <property type="evidence" value="ECO:0007669"/>
    <property type="project" value="InterPro"/>
</dbReference>
<protein>
    <submittedName>
        <fullName evidence="2">Polymerase PA</fullName>
    </submittedName>
</protein>
<feature type="region of interest" description="Disordered" evidence="1">
    <location>
        <begin position="66"/>
        <end position="110"/>
    </location>
</feature>
<feature type="compositionally biased region" description="Low complexity" evidence="1">
    <location>
        <begin position="86"/>
        <end position="97"/>
    </location>
</feature>
<proteinExistence type="predicted"/>
<evidence type="ECO:0000256" key="1">
    <source>
        <dbReference type="SAM" id="MobiDB-lite"/>
    </source>
</evidence>
<dbReference type="InterPro" id="IPR038372">
    <property type="entry name" value="PA/PA-X_sf"/>
</dbReference>